<feature type="domain" description="IclR-ED" evidence="5">
    <location>
        <begin position="75"/>
        <end position="258"/>
    </location>
</feature>
<reference evidence="6" key="2">
    <citation type="submission" date="2020-02" db="EMBL/GenBank/DDBJ databases">
        <authorList>
            <consortium name="NCBI Pathogen Detection Project"/>
        </authorList>
    </citation>
    <scope>NUCLEOTIDE SEQUENCE</scope>
    <source>
        <strain evidence="6">MA.CCC_P4</strain>
    </source>
</reference>
<dbReference type="InterPro" id="IPR014757">
    <property type="entry name" value="Tscrpt_reg_IclR_C"/>
</dbReference>
<reference evidence="6" key="1">
    <citation type="journal article" date="2018" name="Genome Biol.">
        <title>SKESA: strategic k-mer extension for scrupulous assemblies.</title>
        <authorList>
            <person name="Souvorov A."/>
            <person name="Agarwala R."/>
            <person name="Lipman D.J."/>
        </authorList>
    </citation>
    <scope>NUCLEOTIDE SEQUENCE</scope>
    <source>
        <strain evidence="6">MA.CCC_P4</strain>
    </source>
</reference>
<dbReference type="PROSITE" id="PS51078">
    <property type="entry name" value="ICLR_ED"/>
    <property type="match status" value="1"/>
</dbReference>
<dbReference type="PANTHER" id="PTHR30136:SF39">
    <property type="entry name" value="TRANSCRIPTIONAL REGULATORY PROTEIN"/>
    <property type="match status" value="1"/>
</dbReference>
<feature type="domain" description="HTH iclR-type" evidence="4">
    <location>
        <begin position="11"/>
        <end position="74"/>
    </location>
</feature>
<evidence type="ECO:0000256" key="2">
    <source>
        <dbReference type="ARBA" id="ARBA00023125"/>
    </source>
</evidence>
<dbReference type="PROSITE" id="PS51077">
    <property type="entry name" value="HTH_ICLR"/>
    <property type="match status" value="1"/>
</dbReference>
<dbReference type="Pfam" id="PF09339">
    <property type="entry name" value="HTH_IclR"/>
    <property type="match status" value="1"/>
</dbReference>
<keyword evidence="3" id="KW-0804">Transcription</keyword>
<organism evidence="6">
    <name type="scientific">Salmonella enterica</name>
    <name type="common">Salmonella choleraesuis</name>
    <dbReference type="NCBI Taxonomy" id="28901"/>
    <lineage>
        <taxon>Bacteria</taxon>
        <taxon>Pseudomonadati</taxon>
        <taxon>Pseudomonadota</taxon>
        <taxon>Gammaproteobacteria</taxon>
        <taxon>Enterobacterales</taxon>
        <taxon>Enterobacteriaceae</taxon>
        <taxon>Salmonella</taxon>
    </lineage>
</organism>
<dbReference type="InterPro" id="IPR005471">
    <property type="entry name" value="Tscrpt_reg_IclR_N"/>
</dbReference>
<keyword evidence="2" id="KW-0238">DNA-binding</keyword>
<dbReference type="InterPro" id="IPR029016">
    <property type="entry name" value="GAF-like_dom_sf"/>
</dbReference>
<evidence type="ECO:0000313" key="6">
    <source>
        <dbReference type="EMBL" id="HAF2412807.1"/>
    </source>
</evidence>
<gene>
    <name evidence="6" type="ORF">G8N70_003144</name>
</gene>
<evidence type="ECO:0000259" key="5">
    <source>
        <dbReference type="PROSITE" id="PS51078"/>
    </source>
</evidence>
<dbReference type="InterPro" id="IPR036390">
    <property type="entry name" value="WH_DNA-bd_sf"/>
</dbReference>
<accession>A0A744CC66</accession>
<name>A0A744CC66_SALER</name>
<dbReference type="GO" id="GO:0045892">
    <property type="term" value="P:negative regulation of DNA-templated transcription"/>
    <property type="evidence" value="ECO:0007669"/>
    <property type="project" value="TreeGrafter"/>
</dbReference>
<dbReference type="InterPro" id="IPR050707">
    <property type="entry name" value="HTH_MetabolicPath_Reg"/>
</dbReference>
<evidence type="ECO:0000256" key="1">
    <source>
        <dbReference type="ARBA" id="ARBA00023015"/>
    </source>
</evidence>
<proteinExistence type="predicted"/>
<dbReference type="Gene3D" id="1.10.10.10">
    <property type="entry name" value="Winged helix-like DNA-binding domain superfamily/Winged helix DNA-binding domain"/>
    <property type="match status" value="1"/>
</dbReference>
<evidence type="ECO:0000259" key="4">
    <source>
        <dbReference type="PROSITE" id="PS51077"/>
    </source>
</evidence>
<dbReference type="SUPFAM" id="SSF55781">
    <property type="entry name" value="GAF domain-like"/>
    <property type="match status" value="1"/>
</dbReference>
<dbReference type="InterPro" id="IPR036388">
    <property type="entry name" value="WH-like_DNA-bd_sf"/>
</dbReference>
<dbReference type="Pfam" id="PF01614">
    <property type="entry name" value="IclR_C"/>
    <property type="match status" value="1"/>
</dbReference>
<dbReference type="SUPFAM" id="SSF46785">
    <property type="entry name" value="Winged helix' DNA-binding domain"/>
    <property type="match status" value="1"/>
</dbReference>
<dbReference type="Gene3D" id="3.30.450.40">
    <property type="match status" value="1"/>
</dbReference>
<keyword evidence="1" id="KW-0805">Transcription regulation</keyword>
<dbReference type="AlphaFoldDB" id="A0A744CC66"/>
<dbReference type="GO" id="GO:0003700">
    <property type="term" value="F:DNA-binding transcription factor activity"/>
    <property type="evidence" value="ECO:0007669"/>
    <property type="project" value="TreeGrafter"/>
</dbReference>
<dbReference type="PANTHER" id="PTHR30136">
    <property type="entry name" value="HELIX-TURN-HELIX TRANSCRIPTIONAL REGULATOR, ICLR FAMILY"/>
    <property type="match status" value="1"/>
</dbReference>
<dbReference type="GO" id="GO:0003677">
    <property type="term" value="F:DNA binding"/>
    <property type="evidence" value="ECO:0007669"/>
    <property type="project" value="UniProtKB-KW"/>
</dbReference>
<comment type="caution">
    <text evidence="6">The sequence shown here is derived from an EMBL/GenBank/DDBJ whole genome shotgun (WGS) entry which is preliminary data.</text>
</comment>
<dbReference type="SMART" id="SM00346">
    <property type="entry name" value="HTH_ICLR"/>
    <property type="match status" value="1"/>
</dbReference>
<protein>
    <submittedName>
        <fullName evidence="6">IclR family transcriptional regulator</fullName>
    </submittedName>
</protein>
<sequence length="258" mass="27637">MQEIHPIVEGTQGITRAIQVLKLLAREGDAGMRLVDLAEAAQLTRPTMHRLLRALVAQDMAAQDSATRRYRLGALVFELGLAAAHRFNLRDLSAEALSILAHETGDTTFLFVRSGNDAVCINRVQGTCPIQTPALPLGSRQPLGVNAGGLALLANLPEVEREHIIEMIAPRLGAYGDLDAMDLRAHCEQTIKAGYAHIANRAVPGISAIGLPVYSESGLLLGAVAVAATHNRMTVARLPEIVDHLKHAARAIGILLQQ</sequence>
<evidence type="ECO:0000256" key="3">
    <source>
        <dbReference type="ARBA" id="ARBA00023163"/>
    </source>
</evidence>
<dbReference type="EMBL" id="DAAUQJ010000006">
    <property type="protein sequence ID" value="HAF2412807.1"/>
    <property type="molecule type" value="Genomic_DNA"/>
</dbReference>